<feature type="transmembrane region" description="Helical" evidence="1">
    <location>
        <begin position="159"/>
        <end position="189"/>
    </location>
</feature>
<protein>
    <recommendedName>
        <fullName evidence="4">7TM GPCR serpentine receptor class x (Srx) domain-containing protein</fullName>
    </recommendedName>
</protein>
<dbReference type="SUPFAM" id="SSF81321">
    <property type="entry name" value="Family A G protein-coupled receptor-like"/>
    <property type="match status" value="1"/>
</dbReference>
<keyword evidence="1" id="KW-0812">Transmembrane</keyword>
<dbReference type="PANTHER" id="PTHR23021">
    <property type="entry name" value="SERPENTINE RECEPTOR, CLASS T"/>
    <property type="match status" value="1"/>
</dbReference>
<dbReference type="InterPro" id="IPR019425">
    <property type="entry name" value="7TM_GPCR_serpentine_rcpt_Srt"/>
</dbReference>
<dbReference type="Proteomes" id="UP001175271">
    <property type="component" value="Unassembled WGS sequence"/>
</dbReference>
<feature type="transmembrane region" description="Helical" evidence="1">
    <location>
        <begin position="12"/>
        <end position="32"/>
    </location>
</feature>
<dbReference type="AlphaFoldDB" id="A0AA39MA90"/>
<keyword evidence="1" id="KW-1133">Transmembrane helix</keyword>
<reference evidence="2" key="1">
    <citation type="submission" date="2023-06" db="EMBL/GenBank/DDBJ databases">
        <title>Genomic analysis of the entomopathogenic nematode Steinernema hermaphroditum.</title>
        <authorList>
            <person name="Schwarz E.M."/>
            <person name="Heppert J.K."/>
            <person name="Baniya A."/>
            <person name="Schwartz H.T."/>
            <person name="Tan C.-H."/>
            <person name="Antoshechkin I."/>
            <person name="Sternberg P.W."/>
            <person name="Goodrich-Blair H."/>
            <person name="Dillman A.R."/>
        </authorList>
    </citation>
    <scope>NUCLEOTIDE SEQUENCE</scope>
    <source>
        <strain evidence="2">PS9179</strain>
        <tissue evidence="2">Whole animal</tissue>
    </source>
</reference>
<proteinExistence type="predicted"/>
<comment type="caution">
    <text evidence="2">The sequence shown here is derived from an EMBL/GenBank/DDBJ whole genome shotgun (WGS) entry which is preliminary data.</text>
</comment>
<evidence type="ECO:0000256" key="1">
    <source>
        <dbReference type="SAM" id="Phobius"/>
    </source>
</evidence>
<feature type="transmembrane region" description="Helical" evidence="1">
    <location>
        <begin position="209"/>
        <end position="230"/>
    </location>
</feature>
<feature type="transmembrane region" description="Helical" evidence="1">
    <location>
        <begin position="44"/>
        <end position="64"/>
    </location>
</feature>
<evidence type="ECO:0000313" key="3">
    <source>
        <dbReference type="Proteomes" id="UP001175271"/>
    </source>
</evidence>
<accession>A0AA39MA90</accession>
<organism evidence="2 3">
    <name type="scientific">Steinernema hermaphroditum</name>
    <dbReference type="NCBI Taxonomy" id="289476"/>
    <lineage>
        <taxon>Eukaryota</taxon>
        <taxon>Metazoa</taxon>
        <taxon>Ecdysozoa</taxon>
        <taxon>Nematoda</taxon>
        <taxon>Chromadorea</taxon>
        <taxon>Rhabditida</taxon>
        <taxon>Tylenchina</taxon>
        <taxon>Panagrolaimomorpha</taxon>
        <taxon>Strongyloidoidea</taxon>
        <taxon>Steinernematidae</taxon>
        <taxon>Steinernema</taxon>
    </lineage>
</organism>
<keyword evidence="3" id="KW-1185">Reference proteome</keyword>
<feature type="transmembrane region" description="Helical" evidence="1">
    <location>
        <begin position="84"/>
        <end position="104"/>
    </location>
</feature>
<dbReference type="PANTHER" id="PTHR23021:SF26">
    <property type="entry name" value="SERPENTINE RECEPTOR, CLASS T"/>
    <property type="match status" value="1"/>
</dbReference>
<feature type="transmembrane region" description="Helical" evidence="1">
    <location>
        <begin position="116"/>
        <end position="139"/>
    </location>
</feature>
<keyword evidence="1" id="KW-0472">Membrane</keyword>
<gene>
    <name evidence="2" type="ORF">QR680_010200</name>
</gene>
<feature type="transmembrane region" description="Helical" evidence="1">
    <location>
        <begin position="242"/>
        <end position="262"/>
    </location>
</feature>
<name>A0AA39MA90_9BILA</name>
<sequence length="296" mass="33496">MESPSIQTLVGIVYIFLGTTLTPVYGRVIYIFASHKRYRTLECYRIMIQIGIVQCIWGPAAFFIGLTQILNNDYFMLANSVAKIATTSIRIEAVLSLILALNRLKIICGLLYPSAFHMVLIIATWIFGAIYASLLFTPYCGYTVVPGEYLPKYDLSLPYTALLMTVGSALLGIATLLSAVIYIVIVIYLVYKKHHRSSVNTNFQKEKTIFLYAVVRFSIDITLAVIYNYVDLTEATWTDLPVFTGYILNNLAVSPILYLCIYKSVRKDFWGRRVKKQSVTAMAMYPNQNSRQQSTT</sequence>
<evidence type="ECO:0008006" key="4">
    <source>
        <dbReference type="Google" id="ProtNLM"/>
    </source>
</evidence>
<dbReference type="EMBL" id="JAUCMV010000001">
    <property type="protein sequence ID" value="KAK0427381.1"/>
    <property type="molecule type" value="Genomic_DNA"/>
</dbReference>
<evidence type="ECO:0000313" key="2">
    <source>
        <dbReference type="EMBL" id="KAK0427381.1"/>
    </source>
</evidence>